<dbReference type="CDD" id="cd14824">
    <property type="entry name" value="Longin"/>
    <property type="match status" value="1"/>
</dbReference>
<keyword evidence="9 15" id="KW-1133">Transmembrane helix</keyword>
<dbReference type="Pfam" id="PF13774">
    <property type="entry name" value="Longin"/>
    <property type="match status" value="1"/>
</dbReference>
<evidence type="ECO:0000256" key="6">
    <source>
        <dbReference type="ARBA" id="ARBA00022824"/>
    </source>
</evidence>
<dbReference type="FunFam" id="3.30.450.50:FF:000007">
    <property type="entry name" value="SNARE complex subunit SEC22"/>
    <property type="match status" value="1"/>
</dbReference>
<evidence type="ECO:0000256" key="9">
    <source>
        <dbReference type="ARBA" id="ARBA00022989"/>
    </source>
</evidence>
<dbReference type="SUPFAM" id="SSF58038">
    <property type="entry name" value="SNARE fusion complex"/>
    <property type="match status" value="1"/>
</dbReference>
<dbReference type="PROSITE" id="PS50892">
    <property type="entry name" value="V_SNARE"/>
    <property type="match status" value="1"/>
</dbReference>
<dbReference type="GO" id="GO:0005484">
    <property type="term" value="F:SNAP receptor activity"/>
    <property type="evidence" value="ECO:0007669"/>
    <property type="project" value="InterPro"/>
</dbReference>
<evidence type="ECO:0000256" key="3">
    <source>
        <dbReference type="ARBA" id="ARBA00008025"/>
    </source>
</evidence>
<dbReference type="GO" id="GO:0015031">
    <property type="term" value="P:protein transport"/>
    <property type="evidence" value="ECO:0007669"/>
    <property type="project" value="UniProtKB-KW"/>
</dbReference>
<dbReference type="GO" id="GO:0006888">
    <property type="term" value="P:endoplasmic reticulum to Golgi vesicle-mediated transport"/>
    <property type="evidence" value="ECO:0007669"/>
    <property type="project" value="InterPro"/>
</dbReference>
<dbReference type="Proteomes" id="UP000812966">
    <property type="component" value="Unassembled WGS sequence"/>
</dbReference>
<evidence type="ECO:0000256" key="4">
    <source>
        <dbReference type="ARBA" id="ARBA00022448"/>
    </source>
</evidence>
<evidence type="ECO:0000256" key="12">
    <source>
        <dbReference type="ARBA" id="ARBA00023136"/>
    </source>
</evidence>
<dbReference type="GO" id="GO:0000139">
    <property type="term" value="C:Golgi membrane"/>
    <property type="evidence" value="ECO:0007669"/>
    <property type="project" value="UniProtKB-SubCell"/>
</dbReference>
<protein>
    <recommendedName>
        <fullName evidence="13">Protein transport protein SEC22</fullName>
    </recommendedName>
</protein>
<dbReference type="InterPro" id="IPR011012">
    <property type="entry name" value="Longin-like_dom_sf"/>
</dbReference>
<dbReference type="PROSITE" id="PS50859">
    <property type="entry name" value="LONGIN"/>
    <property type="match status" value="1"/>
</dbReference>
<dbReference type="AlphaFoldDB" id="A0A8K0NTY6"/>
<name>A0A8K0NTY6_9TREE</name>
<keyword evidence="8" id="KW-0653">Protein transport</keyword>
<dbReference type="Gene3D" id="3.30.450.50">
    <property type="entry name" value="Longin domain"/>
    <property type="match status" value="1"/>
</dbReference>
<dbReference type="InterPro" id="IPR010908">
    <property type="entry name" value="Longin_dom"/>
</dbReference>
<feature type="domain" description="Longin" evidence="16">
    <location>
        <begin position="6"/>
        <end position="118"/>
    </location>
</feature>
<evidence type="ECO:0000256" key="8">
    <source>
        <dbReference type="ARBA" id="ARBA00022927"/>
    </source>
</evidence>
<feature type="domain" description="V-SNARE coiled-coil homology" evidence="17">
    <location>
        <begin position="139"/>
        <end position="199"/>
    </location>
</feature>
<evidence type="ECO:0000256" key="2">
    <source>
        <dbReference type="ARBA" id="ARBA00004409"/>
    </source>
</evidence>
<evidence type="ECO:0000313" key="18">
    <source>
        <dbReference type="EMBL" id="KAG7562037.1"/>
    </source>
</evidence>
<evidence type="ECO:0000313" key="19">
    <source>
        <dbReference type="Proteomes" id="UP000812966"/>
    </source>
</evidence>
<evidence type="ECO:0000256" key="7">
    <source>
        <dbReference type="ARBA" id="ARBA00022892"/>
    </source>
</evidence>
<dbReference type="CDD" id="cd15866">
    <property type="entry name" value="R-SNARE_SEC22"/>
    <property type="match status" value="1"/>
</dbReference>
<keyword evidence="5 15" id="KW-0812">Transmembrane</keyword>
<feature type="transmembrane region" description="Helical" evidence="15">
    <location>
        <begin position="201"/>
        <end position="219"/>
    </location>
</feature>
<dbReference type="Pfam" id="PF00957">
    <property type="entry name" value="Synaptobrevin"/>
    <property type="match status" value="1"/>
</dbReference>
<evidence type="ECO:0000256" key="15">
    <source>
        <dbReference type="SAM" id="Phobius"/>
    </source>
</evidence>
<reference evidence="18" key="1">
    <citation type="submission" date="2020-04" db="EMBL/GenBank/DDBJ databases">
        <title>Analysis of mating type loci in Filobasidium floriforme.</title>
        <authorList>
            <person name="Nowrousian M."/>
        </authorList>
    </citation>
    <scope>NUCLEOTIDE SEQUENCE</scope>
    <source>
        <strain evidence="18">CBS 6242</strain>
    </source>
</reference>
<keyword evidence="4" id="KW-0813">Transport</keyword>
<dbReference type="InterPro" id="IPR044565">
    <property type="entry name" value="Sec22"/>
</dbReference>
<dbReference type="InterPro" id="IPR042855">
    <property type="entry name" value="V_SNARE_CC"/>
</dbReference>
<sequence length="220" mass="25366">MVRSTMIFRVTDGLPLAASVDDESTEKDLVEQKQQSKLLCRRMTDRSEPACSIESGKFTIHYLLVDQVVYLAVCDGSYPRKLAFSYLDELSKEFQRSYESQIASANRPYCFRGFDTFISKTTRLYQDPHTAQASAPMSNMDKLNTDLQDVTRIMTKNMEDLLWRGDSLDRMGQLSSSLKTESAKYKRAARNINLQAMLRKWAPVGGIGFFTILFLWWRFF</sequence>
<dbReference type="OrthoDB" id="1719357at2759"/>
<evidence type="ECO:0000259" key="17">
    <source>
        <dbReference type="PROSITE" id="PS50892"/>
    </source>
</evidence>
<dbReference type="GO" id="GO:0005789">
    <property type="term" value="C:endoplasmic reticulum membrane"/>
    <property type="evidence" value="ECO:0007669"/>
    <property type="project" value="UniProtKB-SubCell"/>
</dbReference>
<keyword evidence="6" id="KW-0256">Endoplasmic reticulum</keyword>
<accession>A0A8K0NTY6</accession>
<proteinExistence type="inferred from homology"/>
<gene>
    <name evidence="18" type="ORF">FFLO_02509</name>
</gene>
<keyword evidence="11 14" id="KW-0175">Coiled coil</keyword>
<keyword evidence="19" id="KW-1185">Reference proteome</keyword>
<evidence type="ECO:0000256" key="13">
    <source>
        <dbReference type="ARBA" id="ARBA00024249"/>
    </source>
</evidence>
<dbReference type="PANTHER" id="PTHR45837">
    <property type="entry name" value="VESICLE-TRAFFICKING PROTEIN SEC22B"/>
    <property type="match status" value="1"/>
</dbReference>
<keyword evidence="7" id="KW-0931">ER-Golgi transport</keyword>
<dbReference type="GO" id="GO:0006890">
    <property type="term" value="P:retrograde vesicle-mediated transport, Golgi to endoplasmic reticulum"/>
    <property type="evidence" value="ECO:0007669"/>
    <property type="project" value="InterPro"/>
</dbReference>
<dbReference type="SUPFAM" id="SSF64356">
    <property type="entry name" value="SNARE-like"/>
    <property type="match status" value="1"/>
</dbReference>
<keyword evidence="12 15" id="KW-0472">Membrane</keyword>
<comment type="caution">
    <text evidence="18">The sequence shown here is derived from an EMBL/GenBank/DDBJ whole genome shotgun (WGS) entry which is preliminary data.</text>
</comment>
<evidence type="ECO:0000259" key="16">
    <source>
        <dbReference type="PROSITE" id="PS50859"/>
    </source>
</evidence>
<evidence type="ECO:0000256" key="11">
    <source>
        <dbReference type="ARBA" id="ARBA00023054"/>
    </source>
</evidence>
<dbReference type="EMBL" id="JABELV010000040">
    <property type="protein sequence ID" value="KAG7562037.1"/>
    <property type="molecule type" value="Genomic_DNA"/>
</dbReference>
<evidence type="ECO:0000256" key="10">
    <source>
        <dbReference type="ARBA" id="ARBA00023034"/>
    </source>
</evidence>
<keyword evidence="10" id="KW-0333">Golgi apparatus</keyword>
<evidence type="ECO:0000256" key="14">
    <source>
        <dbReference type="PROSITE-ProRule" id="PRU00290"/>
    </source>
</evidence>
<evidence type="ECO:0000256" key="1">
    <source>
        <dbReference type="ARBA" id="ARBA00004163"/>
    </source>
</evidence>
<dbReference type="SMART" id="SM01270">
    <property type="entry name" value="Longin"/>
    <property type="match status" value="1"/>
</dbReference>
<dbReference type="Gene3D" id="1.20.5.110">
    <property type="match status" value="1"/>
</dbReference>
<organism evidence="18 19">
    <name type="scientific">Filobasidium floriforme</name>
    <dbReference type="NCBI Taxonomy" id="5210"/>
    <lineage>
        <taxon>Eukaryota</taxon>
        <taxon>Fungi</taxon>
        <taxon>Dikarya</taxon>
        <taxon>Basidiomycota</taxon>
        <taxon>Agaricomycotina</taxon>
        <taxon>Tremellomycetes</taxon>
        <taxon>Filobasidiales</taxon>
        <taxon>Filobasidiaceae</taxon>
        <taxon>Filobasidium</taxon>
    </lineage>
</organism>
<comment type="similarity">
    <text evidence="3">Belongs to the synaptobrevin family.</text>
</comment>
<evidence type="ECO:0000256" key="5">
    <source>
        <dbReference type="ARBA" id="ARBA00022692"/>
    </source>
</evidence>
<comment type="subcellular location">
    <subcellularLocation>
        <location evidence="1">Endoplasmic reticulum membrane</location>
        <topology evidence="1">Single-pass type IV membrane protein</topology>
    </subcellularLocation>
    <subcellularLocation>
        <location evidence="2">Golgi apparatus membrane</location>
        <topology evidence="2">Single-pass type IV membrane protein</topology>
    </subcellularLocation>
</comment>